<dbReference type="PROSITE" id="PS50240">
    <property type="entry name" value="TRYPSIN_DOM"/>
    <property type="match status" value="1"/>
</dbReference>
<evidence type="ECO:0000313" key="7">
    <source>
        <dbReference type="Proteomes" id="UP000292003"/>
    </source>
</evidence>
<dbReference type="GO" id="GO:0006508">
    <property type="term" value="P:proteolysis"/>
    <property type="evidence" value="ECO:0007669"/>
    <property type="project" value="InterPro"/>
</dbReference>
<evidence type="ECO:0000256" key="3">
    <source>
        <dbReference type="SAM" id="MobiDB-lite"/>
    </source>
</evidence>
<dbReference type="SUPFAM" id="SSF50494">
    <property type="entry name" value="Trypsin-like serine proteases"/>
    <property type="match status" value="1"/>
</dbReference>
<feature type="chain" id="PRO_5021009482" evidence="4">
    <location>
        <begin position="29"/>
        <end position="237"/>
    </location>
</feature>
<sequence length="237" mass="23891">MSRARLAGAACAVTATLSTLLAGGVASAAPQPGGVQPFIVGGDVASPVPYAAQVYVEGRFNCSGTIISAQWVLTAEHCLGNSMSVRLGSNDLGGGTEVTVDRQEVAPGADIALLHLTSSFDTTYVTLGDADPATGATNQIFGWGRETPTGPAAPKLKTANVEVTGKSQDYLGGPAIQSRGINGAAWKGDSGGPQMADGKQVGVASTVQNQGGENPNGTNNYGSVANSRDWIRSTAGV</sequence>
<protein>
    <submittedName>
        <fullName evidence="6">DUF1986 domain-containing protein</fullName>
    </submittedName>
</protein>
<feature type="signal peptide" evidence="4">
    <location>
        <begin position="1"/>
        <end position="28"/>
    </location>
</feature>
<name>A0A4Q7JDW5_9PSEU</name>
<organism evidence="6 7">
    <name type="scientific">Amycolatopsis suaedae</name>
    <dbReference type="NCBI Taxonomy" id="2510978"/>
    <lineage>
        <taxon>Bacteria</taxon>
        <taxon>Bacillati</taxon>
        <taxon>Actinomycetota</taxon>
        <taxon>Actinomycetes</taxon>
        <taxon>Pseudonocardiales</taxon>
        <taxon>Pseudonocardiaceae</taxon>
        <taxon>Amycolatopsis</taxon>
    </lineage>
</organism>
<dbReference type="SMART" id="SM00020">
    <property type="entry name" value="Tryp_SPc"/>
    <property type="match status" value="1"/>
</dbReference>
<keyword evidence="7" id="KW-1185">Reference proteome</keyword>
<evidence type="ECO:0000313" key="6">
    <source>
        <dbReference type="EMBL" id="RZQ65659.1"/>
    </source>
</evidence>
<comment type="similarity">
    <text evidence="1">Belongs to the peptidase S1 family.</text>
</comment>
<dbReference type="AlphaFoldDB" id="A0A4Q7JDW5"/>
<gene>
    <name evidence="6" type="ORF">EWH70_00745</name>
</gene>
<dbReference type="EMBL" id="SFCC01000001">
    <property type="protein sequence ID" value="RZQ65659.1"/>
    <property type="molecule type" value="Genomic_DNA"/>
</dbReference>
<comment type="caution">
    <text evidence="6">The sequence shown here is derived from an EMBL/GenBank/DDBJ whole genome shotgun (WGS) entry which is preliminary data.</text>
</comment>
<accession>A0A4Q7JDW5</accession>
<dbReference type="InterPro" id="IPR050430">
    <property type="entry name" value="Peptidase_S1"/>
</dbReference>
<evidence type="ECO:0000256" key="4">
    <source>
        <dbReference type="SAM" id="SignalP"/>
    </source>
</evidence>
<dbReference type="PRINTS" id="PR00722">
    <property type="entry name" value="CHYMOTRYPSIN"/>
</dbReference>
<dbReference type="Proteomes" id="UP000292003">
    <property type="component" value="Unassembled WGS sequence"/>
</dbReference>
<evidence type="ECO:0000259" key="5">
    <source>
        <dbReference type="PROSITE" id="PS50240"/>
    </source>
</evidence>
<evidence type="ECO:0000256" key="2">
    <source>
        <dbReference type="ARBA" id="ARBA00023157"/>
    </source>
</evidence>
<dbReference type="RefSeq" id="WP_130473229.1">
    <property type="nucleotide sequence ID" value="NZ_SFCC01000001.1"/>
</dbReference>
<proteinExistence type="inferred from homology"/>
<feature type="domain" description="Peptidase S1" evidence="5">
    <location>
        <begin position="39"/>
        <end position="236"/>
    </location>
</feature>
<evidence type="ECO:0000256" key="1">
    <source>
        <dbReference type="ARBA" id="ARBA00007664"/>
    </source>
</evidence>
<keyword evidence="2" id="KW-1015">Disulfide bond</keyword>
<dbReference type="GO" id="GO:0004252">
    <property type="term" value="F:serine-type endopeptidase activity"/>
    <property type="evidence" value="ECO:0007669"/>
    <property type="project" value="InterPro"/>
</dbReference>
<keyword evidence="4" id="KW-0732">Signal</keyword>
<dbReference type="InterPro" id="IPR043504">
    <property type="entry name" value="Peptidase_S1_PA_chymotrypsin"/>
</dbReference>
<dbReference type="InterPro" id="IPR001314">
    <property type="entry name" value="Peptidase_S1A"/>
</dbReference>
<dbReference type="InterPro" id="IPR009003">
    <property type="entry name" value="Peptidase_S1_PA"/>
</dbReference>
<dbReference type="Pfam" id="PF00089">
    <property type="entry name" value="Trypsin"/>
    <property type="match status" value="1"/>
</dbReference>
<dbReference type="InterPro" id="IPR001254">
    <property type="entry name" value="Trypsin_dom"/>
</dbReference>
<dbReference type="PANTHER" id="PTHR24276">
    <property type="entry name" value="POLYSERASE-RELATED"/>
    <property type="match status" value="1"/>
</dbReference>
<dbReference type="OrthoDB" id="4310587at2"/>
<reference evidence="6 7" key="1">
    <citation type="submission" date="2019-02" db="EMBL/GenBank/DDBJ databases">
        <title>Draft genome sequence of Amycolatopsis sp. 8-3EHSu isolated from roots of Suaeda maritima.</title>
        <authorList>
            <person name="Duangmal K."/>
            <person name="Chantavorakit T."/>
        </authorList>
    </citation>
    <scope>NUCLEOTIDE SEQUENCE [LARGE SCALE GENOMIC DNA]</scope>
    <source>
        <strain evidence="6 7">8-3EHSu</strain>
    </source>
</reference>
<feature type="region of interest" description="Disordered" evidence="3">
    <location>
        <begin position="206"/>
        <end position="225"/>
    </location>
</feature>
<dbReference type="Gene3D" id="2.40.10.10">
    <property type="entry name" value="Trypsin-like serine proteases"/>
    <property type="match status" value="2"/>
</dbReference>
<dbReference type="PANTHER" id="PTHR24276:SF91">
    <property type="entry name" value="AT26814P-RELATED"/>
    <property type="match status" value="1"/>
</dbReference>